<proteinExistence type="predicted"/>
<sequence>MIDPGFQRQSQSMDSTIPAPSSMSIVRCSNLRRRLDSTARAPTIPSEGDIEKYAQSNLKIHKKGSARICRSVIYSWFKNPIRFHQQADGYVGRQDAEEGVAYILVYKWMIRYSTTPVHPVTGKRSGDQNLRIAIILPILHSHSPFELWRHSVAISATML</sequence>
<protein>
    <submittedName>
        <fullName evidence="2">Uncharacterized protein</fullName>
    </submittedName>
</protein>
<gene>
    <name evidence="2" type="ORF">DAPPUDRAFT_102481</name>
</gene>
<dbReference type="InParanoid" id="E9GGJ6"/>
<reference evidence="2 3" key="1">
    <citation type="journal article" date="2011" name="Science">
        <title>The ecoresponsive genome of Daphnia pulex.</title>
        <authorList>
            <person name="Colbourne J.K."/>
            <person name="Pfrender M.E."/>
            <person name="Gilbert D."/>
            <person name="Thomas W.K."/>
            <person name="Tucker A."/>
            <person name="Oakley T.H."/>
            <person name="Tokishita S."/>
            <person name="Aerts A."/>
            <person name="Arnold G.J."/>
            <person name="Basu M.K."/>
            <person name="Bauer D.J."/>
            <person name="Caceres C.E."/>
            <person name="Carmel L."/>
            <person name="Casola C."/>
            <person name="Choi J.H."/>
            <person name="Detter J.C."/>
            <person name="Dong Q."/>
            <person name="Dusheyko S."/>
            <person name="Eads B.D."/>
            <person name="Frohlich T."/>
            <person name="Geiler-Samerotte K.A."/>
            <person name="Gerlach D."/>
            <person name="Hatcher P."/>
            <person name="Jogdeo S."/>
            <person name="Krijgsveld J."/>
            <person name="Kriventseva E.V."/>
            <person name="Kultz D."/>
            <person name="Laforsch C."/>
            <person name="Lindquist E."/>
            <person name="Lopez J."/>
            <person name="Manak J.R."/>
            <person name="Muller J."/>
            <person name="Pangilinan J."/>
            <person name="Patwardhan R.P."/>
            <person name="Pitluck S."/>
            <person name="Pritham E.J."/>
            <person name="Rechtsteiner A."/>
            <person name="Rho M."/>
            <person name="Rogozin I.B."/>
            <person name="Sakarya O."/>
            <person name="Salamov A."/>
            <person name="Schaack S."/>
            <person name="Shapiro H."/>
            <person name="Shiga Y."/>
            <person name="Skalitzky C."/>
            <person name="Smith Z."/>
            <person name="Souvorov A."/>
            <person name="Sung W."/>
            <person name="Tang Z."/>
            <person name="Tsuchiya D."/>
            <person name="Tu H."/>
            <person name="Vos H."/>
            <person name="Wang M."/>
            <person name="Wolf Y.I."/>
            <person name="Yamagata H."/>
            <person name="Yamada T."/>
            <person name="Ye Y."/>
            <person name="Shaw J.R."/>
            <person name="Andrews J."/>
            <person name="Crease T.J."/>
            <person name="Tang H."/>
            <person name="Lucas S.M."/>
            <person name="Robertson H.M."/>
            <person name="Bork P."/>
            <person name="Koonin E.V."/>
            <person name="Zdobnov E.M."/>
            <person name="Grigoriev I.V."/>
            <person name="Lynch M."/>
            <person name="Boore J.L."/>
        </authorList>
    </citation>
    <scope>NUCLEOTIDE SEQUENCE [LARGE SCALE GENOMIC DNA]</scope>
</reference>
<name>E9GGJ6_DAPPU</name>
<dbReference type="EMBL" id="GL732543">
    <property type="protein sequence ID" value="EFX81407.1"/>
    <property type="molecule type" value="Genomic_DNA"/>
</dbReference>
<organism evidence="2 3">
    <name type="scientific">Daphnia pulex</name>
    <name type="common">Water flea</name>
    <dbReference type="NCBI Taxonomy" id="6669"/>
    <lineage>
        <taxon>Eukaryota</taxon>
        <taxon>Metazoa</taxon>
        <taxon>Ecdysozoa</taxon>
        <taxon>Arthropoda</taxon>
        <taxon>Crustacea</taxon>
        <taxon>Branchiopoda</taxon>
        <taxon>Diplostraca</taxon>
        <taxon>Cladocera</taxon>
        <taxon>Anomopoda</taxon>
        <taxon>Daphniidae</taxon>
        <taxon>Daphnia</taxon>
    </lineage>
</organism>
<dbReference type="HOGENOM" id="CLU_1662566_0_0_1"/>
<dbReference type="AlphaFoldDB" id="E9GGJ6"/>
<evidence type="ECO:0000313" key="3">
    <source>
        <dbReference type="Proteomes" id="UP000000305"/>
    </source>
</evidence>
<evidence type="ECO:0000313" key="2">
    <source>
        <dbReference type="EMBL" id="EFX81407.1"/>
    </source>
</evidence>
<keyword evidence="3" id="KW-1185">Reference proteome</keyword>
<feature type="compositionally biased region" description="Polar residues" evidence="1">
    <location>
        <begin position="7"/>
        <end position="21"/>
    </location>
</feature>
<dbReference type="KEGG" id="dpx:DAPPUDRAFT_102481"/>
<dbReference type="Proteomes" id="UP000000305">
    <property type="component" value="Unassembled WGS sequence"/>
</dbReference>
<accession>E9GGJ6</accession>
<evidence type="ECO:0000256" key="1">
    <source>
        <dbReference type="SAM" id="MobiDB-lite"/>
    </source>
</evidence>
<feature type="region of interest" description="Disordered" evidence="1">
    <location>
        <begin position="1"/>
        <end position="21"/>
    </location>
</feature>